<proteinExistence type="inferred from homology"/>
<sequence length="460" mass="49827">MASYVQVVFENDAKIKSNETVSQFVEQSSGSFTTLVVDGELTVAVKSVKENKQSYDKVRMIAGSVSRELGNCKVEKALVDGARLTEAFSKLEADTVITAFSEGWQLGSYQFETYKSEKKSFKTALEIEGDDFNSAFEAGKVRADAVAFSRDLMNEPPNGLNPATYPVILQKEFQDSTVEVTVFDKDEIEKRQMNGVLTVCRGSKHDPAFVELTYRGDQSKPLVALVGKGVTFDTGGITLKRGKDLSNMRFDMGGSAAVAGAMKLLADSEAKVNITALIPIVENVPDSNAVIPGEVINYKNGLNVQVGNTDAEGRLILADGLIRAQELKADYIVDIATLTGAIIGALGSKLAGVFGDEELSTVMREVGQENGDFNWPMPLIDAYESYIKSDYADFNNTSGKPEAGSIVAALFLRKFVTDPGKWLHVDMAGVMSSEENGYYSKAGTGYGARLLADFTERISQ</sequence>
<dbReference type="InterPro" id="IPR011356">
    <property type="entry name" value="Leucine_aapep/pepB"/>
</dbReference>
<dbReference type="PROSITE" id="PS00631">
    <property type="entry name" value="CYTOSOL_AP"/>
    <property type="match status" value="1"/>
</dbReference>
<dbReference type="Gene3D" id="3.40.630.10">
    <property type="entry name" value="Zn peptidases"/>
    <property type="match status" value="1"/>
</dbReference>
<organism evidence="10 11">
    <name type="scientific">Virgibacillus kekensis</name>
    <dbReference type="NCBI Taxonomy" id="202261"/>
    <lineage>
        <taxon>Bacteria</taxon>
        <taxon>Bacillati</taxon>
        <taxon>Bacillota</taxon>
        <taxon>Bacilli</taxon>
        <taxon>Bacillales</taxon>
        <taxon>Bacillaceae</taxon>
        <taxon>Virgibacillus</taxon>
    </lineage>
</organism>
<dbReference type="EMBL" id="JBHSFU010000004">
    <property type="protein sequence ID" value="MFC4557729.1"/>
    <property type="molecule type" value="Genomic_DNA"/>
</dbReference>
<dbReference type="Proteomes" id="UP001595989">
    <property type="component" value="Unassembled WGS sequence"/>
</dbReference>
<comment type="caution">
    <text evidence="10">The sequence shown here is derived from an EMBL/GenBank/DDBJ whole genome shotgun (WGS) entry which is preliminary data.</text>
</comment>
<evidence type="ECO:0000256" key="5">
    <source>
        <dbReference type="ARBA" id="ARBA00033172"/>
    </source>
</evidence>
<evidence type="ECO:0000259" key="9">
    <source>
        <dbReference type="PROSITE" id="PS00631"/>
    </source>
</evidence>
<dbReference type="Pfam" id="PF02789">
    <property type="entry name" value="Peptidase_M17_N"/>
    <property type="match status" value="1"/>
</dbReference>
<dbReference type="SUPFAM" id="SSF52949">
    <property type="entry name" value="Macro domain-like"/>
    <property type="match status" value="1"/>
</dbReference>
<keyword evidence="4" id="KW-0378">Hydrolase</keyword>
<dbReference type="Gene3D" id="3.40.220.10">
    <property type="entry name" value="Leucine Aminopeptidase, subunit E, domain 1"/>
    <property type="match status" value="1"/>
</dbReference>
<protein>
    <recommendedName>
        <fullName evidence="7">Probable cytosol aminopeptidase</fullName>
    </recommendedName>
    <alternativeName>
        <fullName evidence="8">Leucine aminopeptidase</fullName>
    </alternativeName>
    <alternativeName>
        <fullName evidence="5">Leucyl aminopeptidase</fullName>
    </alternativeName>
</protein>
<keyword evidence="11" id="KW-1185">Reference proteome</keyword>
<dbReference type="PANTHER" id="PTHR11963">
    <property type="entry name" value="LEUCINE AMINOPEPTIDASE-RELATED"/>
    <property type="match status" value="1"/>
</dbReference>
<comment type="similarity">
    <text evidence="1">Belongs to the peptidase M17 family.</text>
</comment>
<dbReference type="Pfam" id="PF00883">
    <property type="entry name" value="Peptidase_M17"/>
    <property type="match status" value="1"/>
</dbReference>
<feature type="domain" description="Cytosol aminopeptidase" evidence="9">
    <location>
        <begin position="308"/>
        <end position="315"/>
    </location>
</feature>
<evidence type="ECO:0000313" key="11">
    <source>
        <dbReference type="Proteomes" id="UP001595989"/>
    </source>
</evidence>
<dbReference type="PRINTS" id="PR00481">
    <property type="entry name" value="LAMNOPPTDASE"/>
</dbReference>
<evidence type="ECO:0000256" key="2">
    <source>
        <dbReference type="ARBA" id="ARBA00022438"/>
    </source>
</evidence>
<dbReference type="RefSeq" id="WP_390293734.1">
    <property type="nucleotide sequence ID" value="NZ_JBHSFU010000004.1"/>
</dbReference>
<comment type="function">
    <text evidence="6">Presumably involved in the processing and regular turnover of intracellular proteins. Catalyzes the removal of unsubstituted N-terminal amino acids from various peptides.</text>
</comment>
<accession>A0ABV9DFZ9</accession>
<keyword evidence="2" id="KW-0031">Aminopeptidase</keyword>
<evidence type="ECO:0000256" key="8">
    <source>
        <dbReference type="ARBA" id="ARBA00050061"/>
    </source>
</evidence>
<evidence type="ECO:0000256" key="3">
    <source>
        <dbReference type="ARBA" id="ARBA00022670"/>
    </source>
</evidence>
<dbReference type="InterPro" id="IPR043472">
    <property type="entry name" value="Macro_dom-like"/>
</dbReference>
<evidence type="ECO:0000256" key="6">
    <source>
        <dbReference type="ARBA" id="ARBA00049972"/>
    </source>
</evidence>
<dbReference type="InterPro" id="IPR000819">
    <property type="entry name" value="Peptidase_M17_C"/>
</dbReference>
<dbReference type="InterPro" id="IPR008283">
    <property type="entry name" value="Peptidase_M17_N"/>
</dbReference>
<keyword evidence="3" id="KW-0645">Protease</keyword>
<dbReference type="SUPFAM" id="SSF53187">
    <property type="entry name" value="Zn-dependent exopeptidases"/>
    <property type="match status" value="1"/>
</dbReference>
<evidence type="ECO:0000256" key="7">
    <source>
        <dbReference type="ARBA" id="ARBA00050021"/>
    </source>
</evidence>
<gene>
    <name evidence="10" type="ORF">ACFO3D_05835</name>
</gene>
<evidence type="ECO:0000256" key="1">
    <source>
        <dbReference type="ARBA" id="ARBA00009528"/>
    </source>
</evidence>
<dbReference type="PANTHER" id="PTHR11963:SF23">
    <property type="entry name" value="CYTOSOL AMINOPEPTIDASE"/>
    <property type="match status" value="1"/>
</dbReference>
<evidence type="ECO:0000313" key="10">
    <source>
        <dbReference type="EMBL" id="MFC4557729.1"/>
    </source>
</evidence>
<name>A0ABV9DFZ9_9BACI</name>
<reference evidence="11" key="1">
    <citation type="journal article" date="2019" name="Int. J. Syst. Evol. Microbiol.">
        <title>The Global Catalogue of Microorganisms (GCM) 10K type strain sequencing project: providing services to taxonomists for standard genome sequencing and annotation.</title>
        <authorList>
            <consortium name="The Broad Institute Genomics Platform"/>
            <consortium name="The Broad Institute Genome Sequencing Center for Infectious Disease"/>
            <person name="Wu L."/>
            <person name="Ma J."/>
        </authorList>
    </citation>
    <scope>NUCLEOTIDE SEQUENCE [LARGE SCALE GENOMIC DNA]</scope>
    <source>
        <strain evidence="11">CGMCC 4.7426</strain>
    </source>
</reference>
<evidence type="ECO:0000256" key="4">
    <source>
        <dbReference type="ARBA" id="ARBA00022801"/>
    </source>
</evidence>
<dbReference type="CDD" id="cd00433">
    <property type="entry name" value="Peptidase_M17"/>
    <property type="match status" value="1"/>
</dbReference>